<name>A0A8D8F153_CULPI</name>
<evidence type="ECO:0000313" key="2">
    <source>
        <dbReference type="EMBL" id="CAG6453628.1"/>
    </source>
</evidence>
<feature type="compositionally biased region" description="Low complexity" evidence="1">
    <location>
        <begin position="91"/>
        <end position="105"/>
    </location>
</feature>
<reference evidence="2" key="1">
    <citation type="submission" date="2021-05" db="EMBL/GenBank/DDBJ databases">
        <authorList>
            <person name="Alioto T."/>
            <person name="Alioto T."/>
            <person name="Gomez Garrido J."/>
        </authorList>
    </citation>
    <scope>NUCLEOTIDE SEQUENCE</scope>
</reference>
<evidence type="ECO:0000256" key="1">
    <source>
        <dbReference type="SAM" id="MobiDB-lite"/>
    </source>
</evidence>
<accession>A0A8D8F153</accession>
<organism evidence="2">
    <name type="scientific">Culex pipiens</name>
    <name type="common">House mosquito</name>
    <dbReference type="NCBI Taxonomy" id="7175"/>
    <lineage>
        <taxon>Eukaryota</taxon>
        <taxon>Metazoa</taxon>
        <taxon>Ecdysozoa</taxon>
        <taxon>Arthropoda</taxon>
        <taxon>Hexapoda</taxon>
        <taxon>Insecta</taxon>
        <taxon>Pterygota</taxon>
        <taxon>Neoptera</taxon>
        <taxon>Endopterygota</taxon>
        <taxon>Diptera</taxon>
        <taxon>Nematocera</taxon>
        <taxon>Culicoidea</taxon>
        <taxon>Culicidae</taxon>
        <taxon>Culicinae</taxon>
        <taxon>Culicini</taxon>
        <taxon>Culex</taxon>
        <taxon>Culex</taxon>
    </lineage>
</organism>
<protein>
    <submittedName>
        <fullName evidence="2">(northern house mosquito) hypothetical protein</fullName>
    </submittedName>
</protein>
<dbReference type="EMBL" id="HBUE01023547">
    <property type="protein sequence ID" value="CAG6453628.1"/>
    <property type="molecule type" value="Transcribed_RNA"/>
</dbReference>
<dbReference type="AlphaFoldDB" id="A0A8D8F153"/>
<feature type="region of interest" description="Disordered" evidence="1">
    <location>
        <begin position="91"/>
        <end position="110"/>
    </location>
</feature>
<feature type="region of interest" description="Disordered" evidence="1">
    <location>
        <begin position="62"/>
        <end position="86"/>
    </location>
</feature>
<sequence length="200" mass="21019">MRILFHNEQYATYEDSGVATSADAHSLVFDEPNTPPPNPNGHGKTPAAGPIALAAAIAIGGTKQHPDAATTPDAAATMQPTPTNAAPLAAVGGAGSASGQQRASSRMSNTSTSTIKQHYYPEGGWGWIVIVVGIMIHVLTHGLQTSAGVLIVAACRRYRIESIVDTAPKKTKLHQQSQTYEMSAKLRKIEETGDSTFVLS</sequence>
<proteinExistence type="predicted"/>
<feature type="region of interest" description="Disordered" evidence="1">
    <location>
        <begin position="27"/>
        <end position="47"/>
    </location>
</feature>